<dbReference type="AlphaFoldDB" id="A0A9D4SZQ6"/>
<keyword evidence="3" id="KW-1185">Reference proteome</keyword>
<name>A0A9D4SZQ6_RHISA</name>
<evidence type="ECO:0000256" key="1">
    <source>
        <dbReference type="SAM" id="MobiDB-lite"/>
    </source>
</evidence>
<dbReference type="EMBL" id="JABSTV010001249">
    <property type="protein sequence ID" value="KAH7961306.1"/>
    <property type="molecule type" value="Genomic_DNA"/>
</dbReference>
<feature type="region of interest" description="Disordered" evidence="1">
    <location>
        <begin position="238"/>
        <end position="278"/>
    </location>
</feature>
<accession>A0A9D4SZQ6</accession>
<comment type="caution">
    <text evidence="2">The sequence shown here is derived from an EMBL/GenBank/DDBJ whole genome shotgun (WGS) entry which is preliminary data.</text>
</comment>
<sequence>MSRVFELDQYARTSVPILPRSVELSWPSKKAGGRLQHCICKLSWLRRGPAFCHVLLLCQTPHPRALFCRNLDLLLRCCSALCLALKRTDREDGTGGTACSFCAHSGRSQLMTNASRRGAFEPTVSSLRPLPDGPAQTPSRSLHEYVAVVTPFAPSSAPARDALRLIKTNIDADEDIRDVMLRHTRSQLRNSRGPVSGHDSRRPHQVGLTHDPALGHCTQAGAVRQASSLTLEQATGTVPWTGYRPSTRYAGTAPTPASGTSPAARHLARRTASSAFVA</sequence>
<feature type="region of interest" description="Disordered" evidence="1">
    <location>
        <begin position="183"/>
        <end position="210"/>
    </location>
</feature>
<evidence type="ECO:0000313" key="3">
    <source>
        <dbReference type="Proteomes" id="UP000821837"/>
    </source>
</evidence>
<evidence type="ECO:0000313" key="2">
    <source>
        <dbReference type="EMBL" id="KAH7961306.1"/>
    </source>
</evidence>
<gene>
    <name evidence="2" type="ORF">HPB52_007321</name>
</gene>
<proteinExistence type="predicted"/>
<protein>
    <submittedName>
        <fullName evidence="2">Uncharacterized protein</fullName>
    </submittedName>
</protein>
<dbReference type="Proteomes" id="UP000821837">
    <property type="component" value="Chromosome 3"/>
</dbReference>
<organism evidence="2 3">
    <name type="scientific">Rhipicephalus sanguineus</name>
    <name type="common">Brown dog tick</name>
    <name type="synonym">Ixodes sanguineus</name>
    <dbReference type="NCBI Taxonomy" id="34632"/>
    <lineage>
        <taxon>Eukaryota</taxon>
        <taxon>Metazoa</taxon>
        <taxon>Ecdysozoa</taxon>
        <taxon>Arthropoda</taxon>
        <taxon>Chelicerata</taxon>
        <taxon>Arachnida</taxon>
        <taxon>Acari</taxon>
        <taxon>Parasitiformes</taxon>
        <taxon>Ixodida</taxon>
        <taxon>Ixodoidea</taxon>
        <taxon>Ixodidae</taxon>
        <taxon>Rhipicephalinae</taxon>
        <taxon>Rhipicephalus</taxon>
        <taxon>Rhipicephalus</taxon>
    </lineage>
</organism>
<reference evidence="2" key="2">
    <citation type="submission" date="2021-09" db="EMBL/GenBank/DDBJ databases">
        <authorList>
            <person name="Jia N."/>
            <person name="Wang J."/>
            <person name="Shi W."/>
            <person name="Du L."/>
            <person name="Sun Y."/>
            <person name="Zhan W."/>
            <person name="Jiang J."/>
            <person name="Wang Q."/>
            <person name="Zhang B."/>
            <person name="Ji P."/>
            <person name="Sakyi L.B."/>
            <person name="Cui X."/>
            <person name="Yuan T."/>
            <person name="Jiang B."/>
            <person name="Yang W."/>
            <person name="Lam T.T.-Y."/>
            <person name="Chang Q."/>
            <person name="Ding S."/>
            <person name="Wang X."/>
            <person name="Zhu J."/>
            <person name="Ruan X."/>
            <person name="Zhao L."/>
            <person name="Wei J."/>
            <person name="Que T."/>
            <person name="Du C."/>
            <person name="Cheng J."/>
            <person name="Dai P."/>
            <person name="Han X."/>
            <person name="Huang E."/>
            <person name="Gao Y."/>
            <person name="Liu J."/>
            <person name="Shao H."/>
            <person name="Ye R."/>
            <person name="Li L."/>
            <person name="Wei W."/>
            <person name="Wang X."/>
            <person name="Wang C."/>
            <person name="Huo Q."/>
            <person name="Li W."/>
            <person name="Guo W."/>
            <person name="Chen H."/>
            <person name="Chen S."/>
            <person name="Zhou L."/>
            <person name="Zhou L."/>
            <person name="Ni X."/>
            <person name="Tian J."/>
            <person name="Zhou Y."/>
            <person name="Sheng Y."/>
            <person name="Liu T."/>
            <person name="Pan Y."/>
            <person name="Xia L."/>
            <person name="Li J."/>
            <person name="Zhao F."/>
            <person name="Cao W."/>
        </authorList>
    </citation>
    <scope>NUCLEOTIDE SEQUENCE</scope>
    <source>
        <strain evidence="2">Rsan-2018</strain>
        <tissue evidence="2">Larvae</tissue>
    </source>
</reference>
<reference evidence="2" key="1">
    <citation type="journal article" date="2020" name="Cell">
        <title>Large-Scale Comparative Analyses of Tick Genomes Elucidate Their Genetic Diversity and Vector Capacities.</title>
        <authorList>
            <consortium name="Tick Genome and Microbiome Consortium (TIGMIC)"/>
            <person name="Jia N."/>
            <person name="Wang J."/>
            <person name="Shi W."/>
            <person name="Du L."/>
            <person name="Sun Y."/>
            <person name="Zhan W."/>
            <person name="Jiang J.F."/>
            <person name="Wang Q."/>
            <person name="Zhang B."/>
            <person name="Ji P."/>
            <person name="Bell-Sakyi L."/>
            <person name="Cui X.M."/>
            <person name="Yuan T.T."/>
            <person name="Jiang B.G."/>
            <person name="Yang W.F."/>
            <person name="Lam T.T."/>
            <person name="Chang Q.C."/>
            <person name="Ding S.J."/>
            <person name="Wang X.J."/>
            <person name="Zhu J.G."/>
            <person name="Ruan X.D."/>
            <person name="Zhao L."/>
            <person name="Wei J.T."/>
            <person name="Ye R.Z."/>
            <person name="Que T.C."/>
            <person name="Du C.H."/>
            <person name="Zhou Y.H."/>
            <person name="Cheng J.X."/>
            <person name="Dai P.F."/>
            <person name="Guo W.B."/>
            <person name="Han X.H."/>
            <person name="Huang E.J."/>
            <person name="Li L.F."/>
            <person name="Wei W."/>
            <person name="Gao Y.C."/>
            <person name="Liu J.Z."/>
            <person name="Shao H.Z."/>
            <person name="Wang X."/>
            <person name="Wang C.C."/>
            <person name="Yang T.C."/>
            <person name="Huo Q.B."/>
            <person name="Li W."/>
            <person name="Chen H.Y."/>
            <person name="Chen S.E."/>
            <person name="Zhou L.G."/>
            <person name="Ni X.B."/>
            <person name="Tian J.H."/>
            <person name="Sheng Y."/>
            <person name="Liu T."/>
            <person name="Pan Y.S."/>
            <person name="Xia L.Y."/>
            <person name="Li J."/>
            <person name="Zhao F."/>
            <person name="Cao W.C."/>
        </authorList>
    </citation>
    <scope>NUCLEOTIDE SEQUENCE</scope>
    <source>
        <strain evidence="2">Rsan-2018</strain>
    </source>
</reference>
<feature type="compositionally biased region" description="Low complexity" evidence="1">
    <location>
        <begin position="250"/>
        <end position="264"/>
    </location>
</feature>